<organism evidence="2 3">
    <name type="scientific">Desulfobulbus propionicus (strain ATCC 33891 / DSM 2032 / VKM B-1956 / 1pr3)</name>
    <dbReference type="NCBI Taxonomy" id="577650"/>
    <lineage>
        <taxon>Bacteria</taxon>
        <taxon>Pseudomonadati</taxon>
        <taxon>Thermodesulfobacteriota</taxon>
        <taxon>Desulfobulbia</taxon>
        <taxon>Desulfobulbales</taxon>
        <taxon>Desulfobulbaceae</taxon>
        <taxon>Desulfobulbus</taxon>
    </lineage>
</organism>
<feature type="domain" description="PLD phosphodiesterase" evidence="1">
    <location>
        <begin position="128"/>
        <end position="155"/>
    </location>
</feature>
<feature type="domain" description="PLD phosphodiesterase" evidence="1">
    <location>
        <begin position="303"/>
        <end position="330"/>
    </location>
</feature>
<dbReference type="CDD" id="cd09159">
    <property type="entry name" value="PLDc_ybhO_like_2"/>
    <property type="match status" value="1"/>
</dbReference>
<dbReference type="PANTHER" id="PTHR21248:SF22">
    <property type="entry name" value="PHOSPHOLIPASE D"/>
    <property type="match status" value="1"/>
</dbReference>
<dbReference type="Pfam" id="PF13091">
    <property type="entry name" value="PLDc_2"/>
    <property type="match status" value="2"/>
</dbReference>
<dbReference type="Gene3D" id="3.30.870.10">
    <property type="entry name" value="Endonuclease Chain A"/>
    <property type="match status" value="2"/>
</dbReference>
<evidence type="ECO:0000313" key="3">
    <source>
        <dbReference type="Proteomes" id="UP000006365"/>
    </source>
</evidence>
<sequence>MRVPRRKTKNRFRGLLSRIKGIPEVIHFPGNSVILLPHGGDFFPALFMAIQSARTTICVEFYIIKPDATGQRFADVLRQAAGRGVAVSLLYDAIGCFDTPAAYFQHLQAGGVRCIAFNPPAFSRLHWLDVRDHRKMVVVDGTIAFLGGLNVGDEYSGYGDSVHRWRDIGIRLDGPVAGELQRLFWQTWRGEGGPSVPEQHDSPGQAAGEANVVIVNGTPHHTRSVIRNSFRLAMAGSSRSIRIITPYFVPGPRVVRSLLRAVRRGVEVRIILPSISDVPLVQIMSRAYLKPLLEAGVAIFERQGTILHAKVMLVDDRWSTFGSANLDFRSFHRNHEINVIIDSRAFGEQVAALFEEEVTLSRRITLSENARRNRFERLCGWLLTPLSRFL</sequence>
<dbReference type="Proteomes" id="UP000006365">
    <property type="component" value="Chromosome"/>
</dbReference>
<evidence type="ECO:0000313" key="2">
    <source>
        <dbReference type="EMBL" id="ADW16735.1"/>
    </source>
</evidence>
<dbReference type="GO" id="GO:0008808">
    <property type="term" value="F:cardiolipin synthase activity"/>
    <property type="evidence" value="ECO:0007669"/>
    <property type="project" value="TreeGrafter"/>
</dbReference>
<gene>
    <name evidence="2" type="ordered locus">Despr_0559</name>
</gene>
<dbReference type="GO" id="GO:0016020">
    <property type="term" value="C:membrane"/>
    <property type="evidence" value="ECO:0007669"/>
    <property type="project" value="TreeGrafter"/>
</dbReference>
<dbReference type="PANTHER" id="PTHR21248">
    <property type="entry name" value="CARDIOLIPIN SYNTHASE"/>
    <property type="match status" value="1"/>
</dbReference>
<dbReference type="EMBL" id="CP002364">
    <property type="protein sequence ID" value="ADW16735.1"/>
    <property type="molecule type" value="Genomic_DNA"/>
</dbReference>
<name>A0A7U3YJZ5_DESPD</name>
<proteinExistence type="predicted"/>
<dbReference type="RefSeq" id="WP_015723280.1">
    <property type="nucleotide sequence ID" value="NC_014972.1"/>
</dbReference>
<protein>
    <submittedName>
        <fullName evidence="2">Phospholipase D/Transphosphatidylase</fullName>
    </submittedName>
</protein>
<dbReference type="InterPro" id="IPR025202">
    <property type="entry name" value="PLD-like_dom"/>
</dbReference>
<dbReference type="InterPro" id="IPR001736">
    <property type="entry name" value="PLipase_D/transphosphatidylase"/>
</dbReference>
<dbReference type="PROSITE" id="PS50035">
    <property type="entry name" value="PLD"/>
    <property type="match status" value="2"/>
</dbReference>
<keyword evidence="3" id="KW-1185">Reference proteome</keyword>
<evidence type="ECO:0000259" key="1">
    <source>
        <dbReference type="PROSITE" id="PS50035"/>
    </source>
</evidence>
<dbReference type="SMART" id="SM00155">
    <property type="entry name" value="PLDc"/>
    <property type="match status" value="2"/>
</dbReference>
<reference evidence="2 3" key="1">
    <citation type="journal article" date="2011" name="Stand. Genomic Sci.">
        <title>Complete genome sequence of Desulfobulbus propionicus type strain (1pr3).</title>
        <authorList>
            <person name="Pagani I."/>
            <person name="Lapidus A."/>
            <person name="Nolan M."/>
            <person name="Lucas S."/>
            <person name="Hammon N."/>
            <person name="Deshpande S."/>
            <person name="Cheng J.F."/>
            <person name="Chertkov O."/>
            <person name="Davenport K."/>
            <person name="Tapia R."/>
            <person name="Han C."/>
            <person name="Goodwin L."/>
            <person name="Pitluck S."/>
            <person name="Liolios K."/>
            <person name="Mavromatis K."/>
            <person name="Ivanova N."/>
            <person name="Mikhailova N."/>
            <person name="Pati A."/>
            <person name="Chen A."/>
            <person name="Palaniappan K."/>
            <person name="Land M."/>
            <person name="Hauser L."/>
            <person name="Chang Y.J."/>
            <person name="Jeffries C.D."/>
            <person name="Detter J.C."/>
            <person name="Brambilla E."/>
            <person name="Kannan K.P."/>
            <person name="Djao O.D."/>
            <person name="Rohde M."/>
            <person name="Pukall R."/>
            <person name="Spring S."/>
            <person name="Goker M."/>
            <person name="Sikorski J."/>
            <person name="Woyke T."/>
            <person name="Bristow J."/>
            <person name="Eisen J.A."/>
            <person name="Markowitz V."/>
            <person name="Hugenholtz P."/>
            <person name="Kyrpides N.C."/>
            <person name="Klenk H.P."/>
        </authorList>
    </citation>
    <scope>NUCLEOTIDE SEQUENCE [LARGE SCALE GENOMIC DNA]</scope>
    <source>
        <strain evidence="3">ATCC 33891 / DSM 2032 / 1pr3</strain>
    </source>
</reference>
<dbReference type="AlphaFoldDB" id="A0A7U3YJZ5"/>
<accession>A0A7U3YJZ5</accession>
<dbReference type="CDD" id="cd09110">
    <property type="entry name" value="PLDc_CLS_1"/>
    <property type="match status" value="1"/>
</dbReference>
<dbReference type="KEGG" id="dpr:Despr_0559"/>
<dbReference type="GO" id="GO:0032049">
    <property type="term" value="P:cardiolipin biosynthetic process"/>
    <property type="evidence" value="ECO:0007669"/>
    <property type="project" value="UniProtKB-ARBA"/>
</dbReference>
<dbReference type="SUPFAM" id="SSF56024">
    <property type="entry name" value="Phospholipase D/nuclease"/>
    <property type="match status" value="2"/>
</dbReference>